<accession>A0ABS6D415</accession>
<dbReference type="Proteomes" id="UP000723714">
    <property type="component" value="Unassembled WGS sequence"/>
</dbReference>
<reference evidence="1 2" key="1">
    <citation type="submission" date="2021-06" db="EMBL/GenBank/DDBJ databases">
        <title>Faecalicatena sp. nov. isolated from porcine feces.</title>
        <authorList>
            <person name="Oh B.S."/>
            <person name="Lee J.H."/>
        </authorList>
    </citation>
    <scope>NUCLEOTIDE SEQUENCE [LARGE SCALE GENOMIC DNA]</scope>
    <source>
        <strain evidence="1 2">AGMB00832</strain>
    </source>
</reference>
<dbReference type="EMBL" id="JABACJ020000009">
    <property type="protein sequence ID" value="MBU3876324.1"/>
    <property type="molecule type" value="Genomic_DNA"/>
</dbReference>
<evidence type="ECO:0000313" key="1">
    <source>
        <dbReference type="EMBL" id="MBU3876324.1"/>
    </source>
</evidence>
<proteinExistence type="predicted"/>
<organism evidence="1 2">
    <name type="scientific">Faecalicatena faecalis</name>
    <dbReference type="NCBI Taxonomy" id="2726362"/>
    <lineage>
        <taxon>Bacteria</taxon>
        <taxon>Bacillati</taxon>
        <taxon>Bacillota</taxon>
        <taxon>Clostridia</taxon>
        <taxon>Lachnospirales</taxon>
        <taxon>Lachnospiraceae</taxon>
        <taxon>Faecalicatena</taxon>
    </lineage>
</organism>
<name>A0ABS6D415_9FIRM</name>
<protein>
    <recommendedName>
        <fullName evidence="3">F5/8 type C domain-containing protein</fullName>
    </recommendedName>
</protein>
<sequence length="65" mass="7284">MRGRKTVFYRLAACETALNKKQPDFAALNGFTVFADANAAQPFMEFDFGESNSIGKIRLFLIKCC</sequence>
<keyword evidence="2" id="KW-1185">Reference proteome</keyword>
<dbReference type="RefSeq" id="WP_216241530.1">
    <property type="nucleotide sequence ID" value="NZ_JABACJ020000009.1"/>
</dbReference>
<gene>
    <name evidence="1" type="ORF">HGO97_010915</name>
</gene>
<evidence type="ECO:0000313" key="2">
    <source>
        <dbReference type="Proteomes" id="UP000723714"/>
    </source>
</evidence>
<evidence type="ECO:0008006" key="3">
    <source>
        <dbReference type="Google" id="ProtNLM"/>
    </source>
</evidence>
<comment type="caution">
    <text evidence="1">The sequence shown here is derived from an EMBL/GenBank/DDBJ whole genome shotgun (WGS) entry which is preliminary data.</text>
</comment>